<keyword evidence="1" id="KW-0732">Signal</keyword>
<dbReference type="Proteomes" id="UP000275267">
    <property type="component" value="Unassembled WGS sequence"/>
</dbReference>
<accession>A0A3L6QEC6</accession>
<feature type="transmembrane region" description="Helical" evidence="4">
    <location>
        <begin position="333"/>
        <end position="350"/>
    </location>
</feature>
<dbReference type="OrthoDB" id="498177at2759"/>
<keyword evidence="2" id="KW-1015">Disulfide bond</keyword>
<evidence type="ECO:0000256" key="4">
    <source>
        <dbReference type="SAM" id="Phobius"/>
    </source>
</evidence>
<dbReference type="PANTHER" id="PTHR37390">
    <property type="entry name" value="OS02G0592500 PROTEIN"/>
    <property type="match status" value="1"/>
</dbReference>
<evidence type="ECO:0000256" key="1">
    <source>
        <dbReference type="ARBA" id="ARBA00022729"/>
    </source>
</evidence>
<dbReference type="InterPro" id="IPR053305">
    <property type="entry name" value="Folate-binding_rcpt-like"/>
</dbReference>
<dbReference type="Pfam" id="PF03024">
    <property type="entry name" value="Folate_rec"/>
    <property type="match status" value="1"/>
</dbReference>
<feature type="region of interest" description="Disordered" evidence="3">
    <location>
        <begin position="1"/>
        <end position="29"/>
    </location>
</feature>
<evidence type="ECO:0000313" key="6">
    <source>
        <dbReference type="EMBL" id="RLM78055.1"/>
    </source>
</evidence>
<keyword evidence="4" id="KW-0812">Transmembrane</keyword>
<proteinExistence type="predicted"/>
<evidence type="ECO:0000259" key="5">
    <source>
        <dbReference type="Pfam" id="PF03024"/>
    </source>
</evidence>
<keyword evidence="7" id="KW-1185">Reference proteome</keyword>
<evidence type="ECO:0000313" key="7">
    <source>
        <dbReference type="Proteomes" id="UP000275267"/>
    </source>
</evidence>
<dbReference type="EMBL" id="PQIB02000012">
    <property type="protein sequence ID" value="RLM78055.1"/>
    <property type="molecule type" value="Genomic_DNA"/>
</dbReference>
<evidence type="ECO:0000256" key="3">
    <source>
        <dbReference type="SAM" id="MobiDB-lite"/>
    </source>
</evidence>
<gene>
    <name evidence="6" type="ORF">C2845_PM12G18960</name>
</gene>
<dbReference type="AlphaFoldDB" id="A0A3L6QEC6"/>
<dbReference type="STRING" id="4540.A0A3L6QEC6"/>
<evidence type="ECO:0000256" key="2">
    <source>
        <dbReference type="ARBA" id="ARBA00023157"/>
    </source>
</evidence>
<feature type="region of interest" description="Disordered" evidence="3">
    <location>
        <begin position="64"/>
        <end position="87"/>
    </location>
</feature>
<dbReference type="PANTHER" id="PTHR37390:SF1">
    <property type="entry name" value="FOLATE-BINDING PROTEIN 1"/>
    <property type="match status" value="1"/>
</dbReference>
<name>A0A3L6QEC6_PANMI</name>
<comment type="caution">
    <text evidence="6">The sequence shown here is derived from an EMBL/GenBank/DDBJ whole genome shotgun (WGS) entry which is preliminary data.</text>
</comment>
<feature type="compositionally biased region" description="Basic and acidic residues" evidence="3">
    <location>
        <begin position="1"/>
        <end position="10"/>
    </location>
</feature>
<reference evidence="7" key="1">
    <citation type="journal article" date="2019" name="Nat. Commun.">
        <title>The genome of broomcorn millet.</title>
        <authorList>
            <person name="Zou C."/>
            <person name="Miki D."/>
            <person name="Li D."/>
            <person name="Tang Q."/>
            <person name="Xiao L."/>
            <person name="Rajput S."/>
            <person name="Deng P."/>
            <person name="Jia W."/>
            <person name="Huang R."/>
            <person name="Zhang M."/>
            <person name="Sun Y."/>
            <person name="Hu J."/>
            <person name="Fu X."/>
            <person name="Schnable P.S."/>
            <person name="Li F."/>
            <person name="Zhang H."/>
            <person name="Feng B."/>
            <person name="Zhu X."/>
            <person name="Liu R."/>
            <person name="Schnable J.C."/>
            <person name="Zhu J.-K."/>
            <person name="Zhang H."/>
        </authorList>
    </citation>
    <scope>NUCLEOTIDE SEQUENCE [LARGE SCALE GENOMIC DNA]</scope>
</reference>
<feature type="domain" description="Folate receptor-like" evidence="5">
    <location>
        <begin position="146"/>
        <end position="274"/>
    </location>
</feature>
<keyword evidence="4" id="KW-0472">Membrane</keyword>
<sequence>MKWIRIERQTPLRPRARGRQPGAAEAKPGRVLLLGSASRPAHFLARSPVDLSGPESRREAHRFADRLFPSTSPTSPCRKRPAGGAGRRLPMSYSTWQPPAASFSILLALLFFSPVASAGQPKGVCVSPGGRFPAFSSEGKPPGRAPKGRRDLALCRIFRQNTCCDVTQTFPALISVRNLALTGEGSQECIHLWELLECSICDPRVGVRPGPPAICASFCDMVFKACSESYFSIDTKTQALSPCGLGDILCGKAHKWVSNGTELCRLAGFSVQVSGTSSGLVDDIFCYGGKASLDSISDSWTSSKDRPTLSSVTSWDVQDFQRWARDMPVGERVSWAIGGMVLTAGLIFISKRKSYSHRQKQAAIARNMRLRRLDPRANPQQTRRS</sequence>
<protein>
    <recommendedName>
        <fullName evidence="5">Folate receptor-like domain-containing protein</fullName>
    </recommendedName>
</protein>
<dbReference type="InterPro" id="IPR018143">
    <property type="entry name" value="Folate_rcpt-like"/>
</dbReference>
<keyword evidence="4" id="KW-1133">Transmembrane helix</keyword>
<organism evidence="6 7">
    <name type="scientific">Panicum miliaceum</name>
    <name type="common">Proso millet</name>
    <name type="synonym">Broomcorn millet</name>
    <dbReference type="NCBI Taxonomy" id="4540"/>
    <lineage>
        <taxon>Eukaryota</taxon>
        <taxon>Viridiplantae</taxon>
        <taxon>Streptophyta</taxon>
        <taxon>Embryophyta</taxon>
        <taxon>Tracheophyta</taxon>
        <taxon>Spermatophyta</taxon>
        <taxon>Magnoliopsida</taxon>
        <taxon>Liliopsida</taxon>
        <taxon>Poales</taxon>
        <taxon>Poaceae</taxon>
        <taxon>PACMAD clade</taxon>
        <taxon>Panicoideae</taxon>
        <taxon>Panicodae</taxon>
        <taxon>Paniceae</taxon>
        <taxon>Panicinae</taxon>
        <taxon>Panicum</taxon>
        <taxon>Panicum sect. Panicum</taxon>
    </lineage>
</organism>